<gene>
    <name evidence="1" type="ORF">VCR31J2_1280335</name>
</gene>
<evidence type="ECO:0000313" key="2">
    <source>
        <dbReference type="Proteomes" id="UP000041625"/>
    </source>
</evidence>
<dbReference type="Proteomes" id="UP000041625">
    <property type="component" value="Unassembled WGS sequence"/>
</dbReference>
<comment type="caution">
    <text evidence="1">The sequence shown here is derived from an EMBL/GenBank/DDBJ whole genome shotgun (WGS) entry which is preliminary data.</text>
</comment>
<organism evidence="1 2">
    <name type="scientific">Vibrio coralliirubri</name>
    <dbReference type="NCBI Taxonomy" id="1516159"/>
    <lineage>
        <taxon>Bacteria</taxon>
        <taxon>Pseudomonadati</taxon>
        <taxon>Pseudomonadota</taxon>
        <taxon>Gammaproteobacteria</taxon>
        <taxon>Vibrionales</taxon>
        <taxon>Vibrionaceae</taxon>
        <taxon>Vibrio</taxon>
    </lineage>
</organism>
<proteinExistence type="predicted"/>
<name>A0AA86WPM8_9VIBR</name>
<dbReference type="AlphaFoldDB" id="A0AA86WPM8"/>
<reference evidence="1 2" key="1">
    <citation type="submission" date="2014-06" db="EMBL/GenBank/DDBJ databases">
        <authorList>
            <person name="Le Roux F."/>
        </authorList>
    </citation>
    <scope>NUCLEOTIDE SEQUENCE [LARGE SCALE GENOMIC DNA]</scope>
    <source>
        <strain evidence="1 2">J2-31</strain>
    </source>
</reference>
<dbReference type="EMBL" id="CCKJ01000033">
    <property type="protein sequence ID" value="CDT70215.1"/>
    <property type="molecule type" value="Genomic_DNA"/>
</dbReference>
<protein>
    <submittedName>
        <fullName evidence="1">Uncharacterized protein</fullName>
    </submittedName>
</protein>
<evidence type="ECO:0000313" key="1">
    <source>
        <dbReference type="EMBL" id="CDT70215.1"/>
    </source>
</evidence>
<accession>A0AA86WPM8</accession>
<keyword evidence="2" id="KW-1185">Reference proteome</keyword>
<sequence length="60" mass="6698">MSSHLALSKPHKPDLIALFTTITAPFFISQSSLLFSFDDTGIETSIKQMKRNEKPLNTTT</sequence>